<dbReference type="AlphaFoldDB" id="A0A133USK6"/>
<keyword evidence="2" id="KW-1185">Reference proteome</keyword>
<protein>
    <submittedName>
        <fullName evidence="1">Uncharacterized protein</fullName>
    </submittedName>
</protein>
<gene>
    <name evidence="1" type="ORF">AKJ37_03430</name>
</gene>
<accession>A0A133USK6</accession>
<reference evidence="1 2" key="1">
    <citation type="journal article" date="2016" name="Sci. Rep.">
        <title>Metabolic traits of an uncultured archaeal lineage -MSBL1- from brine pools of the Red Sea.</title>
        <authorList>
            <person name="Mwirichia R."/>
            <person name="Alam I."/>
            <person name="Rashid M."/>
            <person name="Vinu M."/>
            <person name="Ba-Alawi W."/>
            <person name="Anthony Kamau A."/>
            <person name="Kamanda Ngugi D."/>
            <person name="Goker M."/>
            <person name="Klenk H.P."/>
            <person name="Bajic V."/>
            <person name="Stingl U."/>
        </authorList>
    </citation>
    <scope>NUCLEOTIDE SEQUENCE [LARGE SCALE GENOMIC DNA]</scope>
    <source>
        <strain evidence="1">SCGC-AAA259I09</strain>
    </source>
</reference>
<organism evidence="1 2">
    <name type="scientific">candidate division MSBL1 archaeon SCGC-AAA259I09</name>
    <dbReference type="NCBI Taxonomy" id="1698267"/>
    <lineage>
        <taxon>Archaea</taxon>
        <taxon>Methanobacteriati</taxon>
        <taxon>Methanobacteriota</taxon>
        <taxon>candidate division MSBL1</taxon>
    </lineage>
</organism>
<evidence type="ECO:0000313" key="2">
    <source>
        <dbReference type="Proteomes" id="UP000070463"/>
    </source>
</evidence>
<comment type="caution">
    <text evidence="1">The sequence shown here is derived from an EMBL/GenBank/DDBJ whole genome shotgun (WGS) entry which is preliminary data.</text>
</comment>
<dbReference type="Proteomes" id="UP000070463">
    <property type="component" value="Unassembled WGS sequence"/>
</dbReference>
<name>A0A133USK6_9EURY</name>
<proteinExistence type="predicted"/>
<evidence type="ECO:0000313" key="1">
    <source>
        <dbReference type="EMBL" id="KXA97211.1"/>
    </source>
</evidence>
<dbReference type="EMBL" id="LHXR01000039">
    <property type="protein sequence ID" value="KXA97211.1"/>
    <property type="molecule type" value="Genomic_DNA"/>
</dbReference>
<sequence length="108" mass="12276">MDCGGRRERLDVRLRGTAAVNGYSGYHLRRERGFIREARDSEFPTLIVTLEENIVRVVLFSREDGGPCPSSSDFFQIIQKKEKIKITCGSTADKDKLKNGRRAVKKET</sequence>